<dbReference type="Gene3D" id="3.40.50.300">
    <property type="entry name" value="P-loop containing nucleotide triphosphate hydrolases"/>
    <property type="match status" value="1"/>
</dbReference>
<dbReference type="EMBL" id="JAUJSQ010000002">
    <property type="protein sequence ID" value="MDN7930898.1"/>
    <property type="molecule type" value="Genomic_DNA"/>
</dbReference>
<dbReference type="Proteomes" id="UP001171606">
    <property type="component" value="Unassembled WGS sequence"/>
</dbReference>
<dbReference type="Pfam" id="PF03567">
    <property type="entry name" value="Sulfotransfer_2"/>
    <property type="match status" value="1"/>
</dbReference>
<accession>A0ABT8P753</accession>
<dbReference type="PANTHER" id="PTHR12137">
    <property type="entry name" value="CARBOHYDRATE SULFOTRANSFERASE"/>
    <property type="match status" value="1"/>
</dbReference>
<keyword evidence="3" id="KW-0812">Transmembrane</keyword>
<comment type="subcellular location">
    <subcellularLocation>
        <location evidence="1">Golgi apparatus membrane</location>
        <topology evidence="1">Single-pass type II membrane protein</topology>
    </subcellularLocation>
</comment>
<feature type="compositionally biased region" description="Polar residues" evidence="8">
    <location>
        <begin position="1"/>
        <end position="18"/>
    </location>
</feature>
<reference evidence="9" key="1">
    <citation type="submission" date="2023-07" db="EMBL/GenBank/DDBJ databases">
        <title>A collection of bacterial strains from the Burkholderia cepacia Research Laboratory and Repository.</title>
        <authorList>
            <person name="Lipuma J."/>
            <person name="Spilker T."/>
            <person name="Caverly L."/>
        </authorList>
    </citation>
    <scope>NUCLEOTIDE SEQUENCE</scope>
    <source>
        <strain evidence="9">AU42020</strain>
    </source>
</reference>
<comment type="caution">
    <text evidence="9">The sequence shown here is derived from an EMBL/GenBank/DDBJ whole genome shotgun (WGS) entry which is preliminary data.</text>
</comment>
<gene>
    <name evidence="9" type="ORF">QZM52_06280</name>
</gene>
<proteinExistence type="predicted"/>
<dbReference type="InterPro" id="IPR018011">
    <property type="entry name" value="Carb_sulfotrans_8-10"/>
</dbReference>
<evidence type="ECO:0000256" key="7">
    <source>
        <dbReference type="ARBA" id="ARBA00023180"/>
    </source>
</evidence>
<dbReference type="RefSeq" id="WP_301754831.1">
    <property type="nucleotide sequence ID" value="NZ_JAUJSQ010000002.1"/>
</dbReference>
<organism evidence="9 10">
    <name type="scientific">Burkholderia metallica</name>
    <dbReference type="NCBI Taxonomy" id="488729"/>
    <lineage>
        <taxon>Bacteria</taxon>
        <taxon>Pseudomonadati</taxon>
        <taxon>Pseudomonadota</taxon>
        <taxon>Betaproteobacteria</taxon>
        <taxon>Burkholderiales</taxon>
        <taxon>Burkholderiaceae</taxon>
        <taxon>Burkholderia</taxon>
        <taxon>Burkholderia cepacia complex</taxon>
    </lineage>
</organism>
<keyword evidence="10" id="KW-1185">Reference proteome</keyword>
<evidence type="ECO:0000313" key="9">
    <source>
        <dbReference type="EMBL" id="MDN7930898.1"/>
    </source>
</evidence>
<evidence type="ECO:0000256" key="3">
    <source>
        <dbReference type="ARBA" id="ARBA00022692"/>
    </source>
</evidence>
<evidence type="ECO:0000256" key="8">
    <source>
        <dbReference type="SAM" id="MobiDB-lite"/>
    </source>
</evidence>
<evidence type="ECO:0000256" key="1">
    <source>
        <dbReference type="ARBA" id="ARBA00004323"/>
    </source>
</evidence>
<evidence type="ECO:0000313" key="10">
    <source>
        <dbReference type="Proteomes" id="UP001171606"/>
    </source>
</evidence>
<dbReference type="InterPro" id="IPR005331">
    <property type="entry name" value="Sulfotransferase"/>
</dbReference>
<keyword evidence="4" id="KW-1133">Transmembrane helix</keyword>
<protein>
    <submittedName>
        <fullName evidence="9">Sulfotransferase family 2 domain-containing protein</fullName>
    </submittedName>
</protein>
<keyword evidence="7" id="KW-0325">Glycoprotein</keyword>
<evidence type="ECO:0000256" key="2">
    <source>
        <dbReference type="ARBA" id="ARBA00022679"/>
    </source>
</evidence>
<keyword evidence="2" id="KW-0808">Transferase</keyword>
<name>A0ABT8P753_9BURK</name>
<evidence type="ECO:0000256" key="5">
    <source>
        <dbReference type="ARBA" id="ARBA00023034"/>
    </source>
</evidence>
<keyword evidence="5" id="KW-0333">Golgi apparatus</keyword>
<dbReference type="PANTHER" id="PTHR12137:SF54">
    <property type="entry name" value="CARBOHYDRATE SULFOTRANSFERASE"/>
    <property type="match status" value="1"/>
</dbReference>
<dbReference type="InterPro" id="IPR027417">
    <property type="entry name" value="P-loop_NTPase"/>
</dbReference>
<dbReference type="SUPFAM" id="SSF52540">
    <property type="entry name" value="P-loop containing nucleoside triphosphate hydrolases"/>
    <property type="match status" value="1"/>
</dbReference>
<evidence type="ECO:0000256" key="6">
    <source>
        <dbReference type="ARBA" id="ARBA00023136"/>
    </source>
</evidence>
<evidence type="ECO:0000256" key="4">
    <source>
        <dbReference type="ARBA" id="ARBA00022989"/>
    </source>
</evidence>
<sequence length="297" mass="34462">MTEITSTTGSGDQATSSAIDLPDGIRNLRRKLSPGSEAMRMLLEQPFGHEVIESGVLRTPNSNVVFKHVEKIGCTSVKRALINHMYPGALDLPVEKYHHGQHATTFDIIHNISHEVLRMVVSENILEHCVWVTFCRNPYDRLKSCYRDKVVGTRASEREYTNYIRREILFSEMRNSTYRRENFNADGIPSFQSFIRFACNPASPSDIHWRPQLLLNAADLASNLKLVRFENFSQDLERIFSQDLGIETQFSKRDNSTESKTESHQLELNEELAQLIFEFYRCDFEFFDYQKDSWKFS</sequence>
<feature type="region of interest" description="Disordered" evidence="8">
    <location>
        <begin position="1"/>
        <end position="20"/>
    </location>
</feature>
<keyword evidence="6" id="KW-0472">Membrane</keyword>